<evidence type="ECO:0000313" key="5">
    <source>
        <dbReference type="Proteomes" id="UP001501447"/>
    </source>
</evidence>
<feature type="region of interest" description="Disordered" evidence="1">
    <location>
        <begin position="1"/>
        <end position="88"/>
    </location>
</feature>
<accession>A0ABP6D8L9</accession>
<organism evidence="4 5">
    <name type="scientific">Streptomyces axinellae</name>
    <dbReference type="NCBI Taxonomy" id="552788"/>
    <lineage>
        <taxon>Bacteria</taxon>
        <taxon>Bacillati</taxon>
        <taxon>Actinomycetota</taxon>
        <taxon>Actinomycetes</taxon>
        <taxon>Kitasatosporales</taxon>
        <taxon>Streptomycetaceae</taxon>
        <taxon>Streptomyces</taxon>
    </lineage>
</organism>
<comment type="caution">
    <text evidence="4">The sequence shown here is derived from an EMBL/GenBank/DDBJ whole genome shotgun (WGS) entry which is preliminary data.</text>
</comment>
<evidence type="ECO:0000256" key="1">
    <source>
        <dbReference type="SAM" id="MobiDB-lite"/>
    </source>
</evidence>
<gene>
    <name evidence="4" type="ORF">GCM10009863_61600</name>
</gene>
<evidence type="ECO:0000313" key="4">
    <source>
        <dbReference type="EMBL" id="GAA2636733.1"/>
    </source>
</evidence>
<keyword evidence="2" id="KW-0472">Membrane</keyword>
<feature type="transmembrane region" description="Helical" evidence="2">
    <location>
        <begin position="99"/>
        <end position="116"/>
    </location>
</feature>
<feature type="compositionally biased region" description="Basic and acidic residues" evidence="1">
    <location>
        <begin position="47"/>
        <end position="88"/>
    </location>
</feature>
<dbReference type="EMBL" id="BAAARJ010000028">
    <property type="protein sequence ID" value="GAA2636733.1"/>
    <property type="molecule type" value="Genomic_DNA"/>
</dbReference>
<feature type="compositionally biased region" description="Basic and acidic residues" evidence="1">
    <location>
        <begin position="1"/>
        <end position="16"/>
    </location>
</feature>
<keyword evidence="2" id="KW-0812">Transmembrane</keyword>
<keyword evidence="5" id="KW-1185">Reference proteome</keyword>
<dbReference type="Pfam" id="PF10756">
    <property type="entry name" value="bPH_6"/>
    <property type="match status" value="1"/>
</dbReference>
<feature type="transmembrane region" description="Helical" evidence="2">
    <location>
        <begin position="277"/>
        <end position="297"/>
    </location>
</feature>
<feature type="transmembrane region" description="Helical" evidence="2">
    <location>
        <begin position="128"/>
        <end position="150"/>
    </location>
</feature>
<feature type="domain" description="Low molecular weight protein antigen 6 PH" evidence="3">
    <location>
        <begin position="147"/>
        <end position="216"/>
    </location>
</feature>
<sequence>MTSEHERGSGEDRTAEGADGAAEAAGSAEAAGTEGNAPAAEPIGQRAGHDGPEARDGHQTRDALDGHDGHDGRGSHDRGEGRDGADEPRFADRVFRSPAGMAGGVVLLALGVWLVTDAVIGGAGRTPWLALAGLLFAAPLVVAFTLRPAVFAGEHRLRVRNPFRTIEIPWGTVETIRAGYSSEVVADGAKYQMWAIPVSLRARKKATRHNERVAAGKSPTAGPGGLFGGRQMPNVAVGESELTEKRAASDQAIAEIRDLAETHGTKEAAQGSVAVRWSFEVLVPVLAGAVLLAILFATRQ</sequence>
<evidence type="ECO:0000256" key="2">
    <source>
        <dbReference type="SAM" id="Phobius"/>
    </source>
</evidence>
<keyword evidence="2" id="KW-1133">Transmembrane helix</keyword>
<evidence type="ECO:0000259" key="3">
    <source>
        <dbReference type="Pfam" id="PF10756"/>
    </source>
</evidence>
<dbReference type="Proteomes" id="UP001501447">
    <property type="component" value="Unassembled WGS sequence"/>
</dbReference>
<feature type="compositionally biased region" description="Low complexity" evidence="1">
    <location>
        <begin position="17"/>
        <end position="37"/>
    </location>
</feature>
<proteinExistence type="predicted"/>
<dbReference type="RefSeq" id="WP_344570354.1">
    <property type="nucleotide sequence ID" value="NZ_BAAARJ010000028.1"/>
</dbReference>
<name>A0ABP6D8L9_9ACTN</name>
<feature type="region of interest" description="Disordered" evidence="1">
    <location>
        <begin position="209"/>
        <end position="229"/>
    </location>
</feature>
<reference evidence="5" key="1">
    <citation type="journal article" date="2019" name="Int. J. Syst. Evol. Microbiol.">
        <title>The Global Catalogue of Microorganisms (GCM) 10K type strain sequencing project: providing services to taxonomists for standard genome sequencing and annotation.</title>
        <authorList>
            <consortium name="The Broad Institute Genomics Platform"/>
            <consortium name="The Broad Institute Genome Sequencing Center for Infectious Disease"/>
            <person name="Wu L."/>
            <person name="Ma J."/>
        </authorList>
    </citation>
    <scope>NUCLEOTIDE SEQUENCE [LARGE SCALE GENOMIC DNA]</scope>
    <source>
        <strain evidence="5">JCM 16373</strain>
    </source>
</reference>
<dbReference type="InterPro" id="IPR019692">
    <property type="entry name" value="CFP-6_PH"/>
</dbReference>
<protein>
    <recommendedName>
        <fullName evidence="3">Low molecular weight protein antigen 6 PH domain-containing protein</fullName>
    </recommendedName>
</protein>